<evidence type="ECO:0000313" key="4">
    <source>
        <dbReference type="EMBL" id="CYU76306.1"/>
    </source>
</evidence>
<feature type="domain" description="DUF4352" evidence="3">
    <location>
        <begin position="74"/>
        <end position="187"/>
    </location>
</feature>
<evidence type="ECO:0000256" key="1">
    <source>
        <dbReference type="ARBA" id="ARBA00022729"/>
    </source>
</evidence>
<reference evidence="7 8" key="1">
    <citation type="submission" date="2016-02" db="EMBL/GenBank/DDBJ databases">
        <authorList>
            <consortium name="Pathogen Informatics"/>
        </authorList>
    </citation>
    <scope>NUCLEOTIDE SEQUENCE [LARGE SCALE GENOMIC DNA]</scope>
    <source>
        <strain evidence="5 7">LSS32</strain>
        <strain evidence="4 8">LSS54</strain>
        <strain evidence="6 9">SS993</strain>
    </source>
</reference>
<evidence type="ECO:0000313" key="7">
    <source>
        <dbReference type="Proteomes" id="UP000072618"/>
    </source>
</evidence>
<evidence type="ECO:0000259" key="3">
    <source>
        <dbReference type="Pfam" id="PF11611"/>
    </source>
</evidence>
<evidence type="ECO:0000313" key="8">
    <source>
        <dbReference type="Proteomes" id="UP000073494"/>
    </source>
</evidence>
<accession>A0A0Z8V8A3</accession>
<dbReference type="RefSeq" id="WP_044672291.1">
    <property type="nucleotide sequence ID" value="NZ_CEEO01000020.1"/>
</dbReference>
<feature type="transmembrane region" description="Helical" evidence="2">
    <location>
        <begin position="25"/>
        <end position="48"/>
    </location>
</feature>
<keyword evidence="1" id="KW-0732">Signal</keyword>
<evidence type="ECO:0000313" key="6">
    <source>
        <dbReference type="EMBL" id="CYX51336.1"/>
    </source>
</evidence>
<evidence type="ECO:0000313" key="5">
    <source>
        <dbReference type="EMBL" id="CYU86479.1"/>
    </source>
</evidence>
<dbReference type="InterPro" id="IPR029051">
    <property type="entry name" value="DUF4352"/>
</dbReference>
<dbReference type="AlphaFoldDB" id="A0A0Z8V8A3"/>
<keyword evidence="2" id="KW-0812">Transmembrane</keyword>
<dbReference type="EMBL" id="FILX01000008">
    <property type="protein sequence ID" value="CYX51336.1"/>
    <property type="molecule type" value="Genomic_DNA"/>
</dbReference>
<dbReference type="EMBL" id="FIGJ01000019">
    <property type="protein sequence ID" value="CYU86479.1"/>
    <property type="molecule type" value="Genomic_DNA"/>
</dbReference>
<dbReference type="Pfam" id="PF11611">
    <property type="entry name" value="DUF4352"/>
    <property type="match status" value="1"/>
</dbReference>
<evidence type="ECO:0000313" key="9">
    <source>
        <dbReference type="Proteomes" id="UP000074903"/>
    </source>
</evidence>
<sequence length="194" mass="22067">MQTKDFVVENGQMYYKKKPLHKQPLFWTTIAGAVLSFILGVTCFIFMIGLSLSGTSDSWDSEGYFDDTKTYTEYQVGDAVDFSDGLHVTVTSMGKDDSVELVDSYYSTAYVVEVEVENSTAEELYFDEYYFSLMDPVSQIPFSLDLRTYDVNLVEKLKPGEKVQVKLIYGIDNETNFGFTYEDAMWTELVAEGI</sequence>
<dbReference type="Proteomes" id="UP000073494">
    <property type="component" value="Unassembled WGS sequence"/>
</dbReference>
<dbReference type="EMBL" id="FIHD01000006">
    <property type="protein sequence ID" value="CYU76306.1"/>
    <property type="molecule type" value="Genomic_DNA"/>
</dbReference>
<organism evidence="6 9">
    <name type="scientific">Streptococcus suis</name>
    <dbReference type="NCBI Taxonomy" id="1307"/>
    <lineage>
        <taxon>Bacteria</taxon>
        <taxon>Bacillati</taxon>
        <taxon>Bacillota</taxon>
        <taxon>Bacilli</taxon>
        <taxon>Lactobacillales</taxon>
        <taxon>Streptococcaceae</taxon>
        <taxon>Streptococcus</taxon>
    </lineage>
</organism>
<dbReference type="Gene3D" id="2.60.40.1240">
    <property type="match status" value="1"/>
</dbReference>
<keyword evidence="2" id="KW-1133">Transmembrane helix</keyword>
<name>A0A0Z8V8A3_STRSU</name>
<dbReference type="Proteomes" id="UP000072618">
    <property type="component" value="Unassembled WGS sequence"/>
</dbReference>
<protein>
    <submittedName>
        <fullName evidence="6">ATPase</fullName>
    </submittedName>
</protein>
<keyword evidence="2" id="KW-0472">Membrane</keyword>
<evidence type="ECO:0000256" key="2">
    <source>
        <dbReference type="SAM" id="Phobius"/>
    </source>
</evidence>
<proteinExistence type="predicted"/>
<dbReference type="InterPro" id="IPR029050">
    <property type="entry name" value="Immunoprotect_excell_Ig-like"/>
</dbReference>
<gene>
    <name evidence="5" type="ORF">ERS132394_01601</name>
    <name evidence="4" type="ORF">ERS132416_00548</name>
    <name evidence="6" type="ORF">ERS132531_00773</name>
</gene>
<dbReference type="Proteomes" id="UP000074903">
    <property type="component" value="Unassembled WGS sequence"/>
</dbReference>